<evidence type="ECO:0000256" key="4">
    <source>
        <dbReference type="ARBA" id="ARBA00022692"/>
    </source>
</evidence>
<feature type="domain" description="T-SNARE coiled-coil homology" evidence="11">
    <location>
        <begin position="210"/>
        <end position="272"/>
    </location>
</feature>
<evidence type="ECO:0000256" key="1">
    <source>
        <dbReference type="ARBA" id="ARBA00004409"/>
    </source>
</evidence>
<dbReference type="GO" id="GO:0000139">
    <property type="term" value="C:Golgi membrane"/>
    <property type="evidence" value="ECO:0007669"/>
    <property type="project" value="UniProtKB-SubCell"/>
</dbReference>
<dbReference type="SMART" id="SM00397">
    <property type="entry name" value="t_SNARE"/>
    <property type="match status" value="1"/>
</dbReference>
<keyword evidence="13" id="KW-1185">Reference proteome</keyword>
<gene>
    <name evidence="12" type="ORF">KIPB_006056</name>
</gene>
<comment type="caution">
    <text evidence="12">The sequence shown here is derived from an EMBL/GenBank/DDBJ whole genome shotgun (WGS) entry which is preliminary data.</text>
</comment>
<reference evidence="12 13" key="1">
    <citation type="journal article" date="2018" name="PLoS ONE">
        <title>The draft genome of Kipferlia bialata reveals reductive genome evolution in fornicate parasites.</title>
        <authorList>
            <person name="Tanifuji G."/>
            <person name="Takabayashi S."/>
            <person name="Kume K."/>
            <person name="Takagi M."/>
            <person name="Nakayama T."/>
            <person name="Kamikawa R."/>
            <person name="Inagaki Y."/>
            <person name="Hashimoto T."/>
        </authorList>
    </citation>
    <scope>NUCLEOTIDE SEQUENCE [LARGE SCALE GENOMIC DNA]</scope>
    <source>
        <strain evidence="12">NY0173</strain>
    </source>
</reference>
<evidence type="ECO:0000256" key="10">
    <source>
        <dbReference type="SAM" id="Phobius"/>
    </source>
</evidence>
<dbReference type="GO" id="GO:0006906">
    <property type="term" value="P:vesicle fusion"/>
    <property type="evidence" value="ECO:0007669"/>
    <property type="project" value="TreeGrafter"/>
</dbReference>
<dbReference type="CDD" id="cd15845">
    <property type="entry name" value="SNARE_syntaxin16"/>
    <property type="match status" value="1"/>
</dbReference>
<dbReference type="GO" id="GO:0005484">
    <property type="term" value="F:SNAP receptor activity"/>
    <property type="evidence" value="ECO:0007669"/>
    <property type="project" value="TreeGrafter"/>
</dbReference>
<evidence type="ECO:0000313" key="12">
    <source>
        <dbReference type="EMBL" id="GIQ84544.1"/>
    </source>
</evidence>
<dbReference type="OrthoDB" id="10251371at2759"/>
<name>A0A9K3CZI4_9EUKA</name>
<keyword evidence="3" id="KW-0813">Transport</keyword>
<dbReference type="GO" id="GO:0031201">
    <property type="term" value="C:SNARE complex"/>
    <property type="evidence" value="ECO:0007669"/>
    <property type="project" value="TreeGrafter"/>
</dbReference>
<organism evidence="12 13">
    <name type="scientific">Kipferlia bialata</name>
    <dbReference type="NCBI Taxonomy" id="797122"/>
    <lineage>
        <taxon>Eukaryota</taxon>
        <taxon>Metamonada</taxon>
        <taxon>Carpediemonas-like organisms</taxon>
        <taxon>Kipferlia</taxon>
    </lineage>
</organism>
<evidence type="ECO:0000256" key="5">
    <source>
        <dbReference type="ARBA" id="ARBA00022927"/>
    </source>
</evidence>
<proteinExistence type="inferred from homology"/>
<keyword evidence="9 10" id="KW-0472">Membrane</keyword>
<evidence type="ECO:0000256" key="3">
    <source>
        <dbReference type="ARBA" id="ARBA00022448"/>
    </source>
</evidence>
<dbReference type="GO" id="GO:0048278">
    <property type="term" value="P:vesicle docking"/>
    <property type="evidence" value="ECO:0007669"/>
    <property type="project" value="TreeGrafter"/>
</dbReference>
<keyword evidence="4 10" id="KW-0812">Transmembrane</keyword>
<protein>
    <submittedName>
        <fullName evidence="12">Syntaxin-16</fullName>
    </submittedName>
</protein>
<dbReference type="PANTHER" id="PTHR19957:SF83">
    <property type="entry name" value="SYNTAXIN-16"/>
    <property type="match status" value="1"/>
</dbReference>
<evidence type="ECO:0000256" key="7">
    <source>
        <dbReference type="ARBA" id="ARBA00023034"/>
    </source>
</evidence>
<feature type="transmembrane region" description="Helical" evidence="10">
    <location>
        <begin position="285"/>
        <end position="303"/>
    </location>
</feature>
<evidence type="ECO:0000256" key="6">
    <source>
        <dbReference type="ARBA" id="ARBA00022989"/>
    </source>
</evidence>
<evidence type="ECO:0000256" key="8">
    <source>
        <dbReference type="ARBA" id="ARBA00023054"/>
    </source>
</evidence>
<dbReference type="PROSITE" id="PS50192">
    <property type="entry name" value="T_SNARE"/>
    <property type="match status" value="1"/>
</dbReference>
<dbReference type="GO" id="GO:0000149">
    <property type="term" value="F:SNARE binding"/>
    <property type="evidence" value="ECO:0007669"/>
    <property type="project" value="TreeGrafter"/>
</dbReference>
<dbReference type="EMBL" id="BDIP01001508">
    <property type="protein sequence ID" value="GIQ84544.1"/>
    <property type="molecule type" value="Genomic_DNA"/>
</dbReference>
<keyword evidence="6 10" id="KW-1133">Transmembrane helix</keyword>
<dbReference type="AlphaFoldDB" id="A0A9K3CZI4"/>
<keyword evidence="8" id="KW-0175">Coiled coil</keyword>
<dbReference type="PANTHER" id="PTHR19957">
    <property type="entry name" value="SYNTAXIN"/>
    <property type="match status" value="1"/>
</dbReference>
<dbReference type="InterPro" id="IPR045242">
    <property type="entry name" value="Syntaxin"/>
</dbReference>
<comment type="subcellular location">
    <subcellularLocation>
        <location evidence="1">Golgi apparatus membrane</location>
        <topology evidence="1">Single-pass type IV membrane protein</topology>
    </subcellularLocation>
</comment>
<comment type="similarity">
    <text evidence="2">Belongs to the syntaxin family.</text>
</comment>
<sequence length="305" mass="34769">MTHKKYLRVRHRWLFNTAYWCWYTMSVSFDLSSEFRRLRADHKAELGARDDGMDDTESLLLADENSISEQPEWLQLANSVKADLTEVERNMTAVQQGRADRQRNILDDQLDVRLDVLTQKITRLFREATGKVSRMSRIPARGEAAVVKGSVVKTLSSQISNLSTAFRQDQAVFLRDLRQRSGVVRADSSLQDEETQYRESRLAQVLSAEHTRVEDVQQDVMNVVRSISDLGQMAKDMSMLVVDQGTLLDRIDYNMTVALDDVEAGVTDLTKSEEYQKRAKCLQNWTYILAGLTGLIIVIMVISKG</sequence>
<keyword evidence="7" id="KW-0333">Golgi apparatus</keyword>
<dbReference type="Gene3D" id="1.20.58.70">
    <property type="match status" value="1"/>
</dbReference>
<dbReference type="InterPro" id="IPR000727">
    <property type="entry name" value="T_SNARE_dom"/>
</dbReference>
<dbReference type="SUPFAM" id="SSF47661">
    <property type="entry name" value="t-snare proteins"/>
    <property type="match status" value="1"/>
</dbReference>
<accession>A0A9K3CZI4</accession>
<dbReference type="InterPro" id="IPR010989">
    <property type="entry name" value="SNARE"/>
</dbReference>
<evidence type="ECO:0000313" key="13">
    <source>
        <dbReference type="Proteomes" id="UP000265618"/>
    </source>
</evidence>
<dbReference type="Proteomes" id="UP000265618">
    <property type="component" value="Unassembled WGS sequence"/>
</dbReference>
<evidence type="ECO:0000256" key="9">
    <source>
        <dbReference type="ARBA" id="ARBA00023136"/>
    </source>
</evidence>
<dbReference type="GO" id="GO:0006886">
    <property type="term" value="P:intracellular protein transport"/>
    <property type="evidence" value="ECO:0007669"/>
    <property type="project" value="TreeGrafter"/>
</dbReference>
<keyword evidence="5" id="KW-0653">Protein transport</keyword>
<evidence type="ECO:0000256" key="2">
    <source>
        <dbReference type="ARBA" id="ARBA00009063"/>
    </source>
</evidence>
<evidence type="ECO:0000259" key="11">
    <source>
        <dbReference type="PROSITE" id="PS50192"/>
    </source>
</evidence>